<accession>A0ABT9KL77</accession>
<proteinExistence type="predicted"/>
<organism evidence="2 3">
    <name type="scientific">Streptomyces demainii</name>
    <dbReference type="NCBI Taxonomy" id="588122"/>
    <lineage>
        <taxon>Bacteria</taxon>
        <taxon>Bacillati</taxon>
        <taxon>Actinomycetota</taxon>
        <taxon>Actinomycetes</taxon>
        <taxon>Kitasatosporales</taxon>
        <taxon>Streptomycetaceae</taxon>
        <taxon>Streptomyces</taxon>
    </lineage>
</organism>
<evidence type="ECO:0000256" key="1">
    <source>
        <dbReference type="SAM" id="MobiDB-lite"/>
    </source>
</evidence>
<evidence type="ECO:0000313" key="2">
    <source>
        <dbReference type="EMBL" id="MDP9609177.1"/>
    </source>
</evidence>
<sequence length="90" mass="8980">MAYGVTGMMTAGKKRATGDRAGDAQRERDDLRDALKAAWVQPPSLGIGAASCAGPAPLALIDSGRCNVPTARALTAALRSNAGGQQGAAG</sequence>
<gene>
    <name evidence="2" type="ORF">JOF35_001454</name>
</gene>
<reference evidence="2 3" key="1">
    <citation type="submission" date="2023-07" db="EMBL/GenBank/DDBJ databases">
        <title>Sequencing the genomes of 1000 actinobacteria strains.</title>
        <authorList>
            <person name="Klenk H.-P."/>
        </authorList>
    </citation>
    <scope>NUCLEOTIDE SEQUENCE [LARGE SCALE GENOMIC DNA]</scope>
    <source>
        <strain evidence="2 3">DSM 41600</strain>
    </source>
</reference>
<protein>
    <submittedName>
        <fullName evidence="2">Uncharacterized protein</fullName>
    </submittedName>
</protein>
<feature type="compositionally biased region" description="Basic and acidic residues" evidence="1">
    <location>
        <begin position="16"/>
        <end position="28"/>
    </location>
</feature>
<name>A0ABT9KL77_9ACTN</name>
<dbReference type="Proteomes" id="UP001234880">
    <property type="component" value="Unassembled WGS sequence"/>
</dbReference>
<dbReference type="EMBL" id="JAURUE010000001">
    <property type="protein sequence ID" value="MDP9609177.1"/>
    <property type="molecule type" value="Genomic_DNA"/>
</dbReference>
<keyword evidence="3" id="KW-1185">Reference proteome</keyword>
<comment type="caution">
    <text evidence="2">The sequence shown here is derived from an EMBL/GenBank/DDBJ whole genome shotgun (WGS) entry which is preliminary data.</text>
</comment>
<feature type="region of interest" description="Disordered" evidence="1">
    <location>
        <begin position="1"/>
        <end position="28"/>
    </location>
</feature>
<evidence type="ECO:0000313" key="3">
    <source>
        <dbReference type="Proteomes" id="UP001234880"/>
    </source>
</evidence>